<feature type="transmembrane region" description="Helical" evidence="1">
    <location>
        <begin position="20"/>
        <end position="41"/>
    </location>
</feature>
<dbReference type="Proteomes" id="UP000800200">
    <property type="component" value="Unassembled WGS sequence"/>
</dbReference>
<keyword evidence="1" id="KW-0472">Membrane</keyword>
<evidence type="ECO:0000313" key="2">
    <source>
        <dbReference type="EMBL" id="KAF2194616.1"/>
    </source>
</evidence>
<keyword evidence="3" id="KW-1185">Reference proteome</keyword>
<proteinExistence type="predicted"/>
<sequence length="89" mass="10154">MTYDMEGPASGGPGKVRSIIITYLFPLTLRTFLYLPTRCLLFPRAIDFLHRCIFHTTQPWKITACLGKVGKVQNTSQFNQVTCFPNRKS</sequence>
<dbReference type="EMBL" id="ML994611">
    <property type="protein sequence ID" value="KAF2194616.1"/>
    <property type="molecule type" value="Genomic_DNA"/>
</dbReference>
<gene>
    <name evidence="2" type="ORF">K469DRAFT_130676</name>
</gene>
<dbReference type="AlphaFoldDB" id="A0A6A6EXG7"/>
<accession>A0A6A6EXG7</accession>
<evidence type="ECO:0000256" key="1">
    <source>
        <dbReference type="SAM" id="Phobius"/>
    </source>
</evidence>
<reference evidence="2" key="1">
    <citation type="journal article" date="2020" name="Stud. Mycol.">
        <title>101 Dothideomycetes genomes: a test case for predicting lifestyles and emergence of pathogens.</title>
        <authorList>
            <person name="Haridas S."/>
            <person name="Albert R."/>
            <person name="Binder M."/>
            <person name="Bloem J."/>
            <person name="Labutti K."/>
            <person name="Salamov A."/>
            <person name="Andreopoulos B."/>
            <person name="Baker S."/>
            <person name="Barry K."/>
            <person name="Bills G."/>
            <person name="Bluhm B."/>
            <person name="Cannon C."/>
            <person name="Castanera R."/>
            <person name="Culley D."/>
            <person name="Daum C."/>
            <person name="Ezra D."/>
            <person name="Gonzalez J."/>
            <person name="Henrissat B."/>
            <person name="Kuo A."/>
            <person name="Liang C."/>
            <person name="Lipzen A."/>
            <person name="Lutzoni F."/>
            <person name="Magnuson J."/>
            <person name="Mondo S."/>
            <person name="Nolan M."/>
            <person name="Ohm R."/>
            <person name="Pangilinan J."/>
            <person name="Park H.-J."/>
            <person name="Ramirez L."/>
            <person name="Alfaro M."/>
            <person name="Sun H."/>
            <person name="Tritt A."/>
            <person name="Yoshinaga Y."/>
            <person name="Zwiers L.-H."/>
            <person name="Turgeon B."/>
            <person name="Goodwin S."/>
            <person name="Spatafora J."/>
            <person name="Crous P."/>
            <person name="Grigoriev I."/>
        </authorList>
    </citation>
    <scope>NUCLEOTIDE SEQUENCE</scope>
    <source>
        <strain evidence="2">CBS 207.26</strain>
    </source>
</reference>
<protein>
    <submittedName>
        <fullName evidence="2">Uncharacterized protein</fullName>
    </submittedName>
</protein>
<evidence type="ECO:0000313" key="3">
    <source>
        <dbReference type="Proteomes" id="UP000800200"/>
    </source>
</evidence>
<organism evidence="2 3">
    <name type="scientific">Zopfia rhizophila CBS 207.26</name>
    <dbReference type="NCBI Taxonomy" id="1314779"/>
    <lineage>
        <taxon>Eukaryota</taxon>
        <taxon>Fungi</taxon>
        <taxon>Dikarya</taxon>
        <taxon>Ascomycota</taxon>
        <taxon>Pezizomycotina</taxon>
        <taxon>Dothideomycetes</taxon>
        <taxon>Dothideomycetes incertae sedis</taxon>
        <taxon>Zopfiaceae</taxon>
        <taxon>Zopfia</taxon>
    </lineage>
</organism>
<keyword evidence="1" id="KW-1133">Transmembrane helix</keyword>
<name>A0A6A6EXG7_9PEZI</name>
<keyword evidence="1" id="KW-0812">Transmembrane</keyword>